<dbReference type="GO" id="GO:0005524">
    <property type="term" value="F:ATP binding"/>
    <property type="evidence" value="ECO:0007669"/>
    <property type="project" value="UniProtKB-KW"/>
</dbReference>
<evidence type="ECO:0008006" key="11">
    <source>
        <dbReference type="Google" id="ProtNLM"/>
    </source>
</evidence>
<dbReference type="InterPro" id="IPR031475">
    <property type="entry name" value="NBD_C"/>
</dbReference>
<sequence>MRFIAITDDLTGAADSGSYFTARGRSLRICTNGSTSLQHDPEELLSVNLSSRNIDGPSARQLHYNLMDRFPASRDTVWFKKIGTGFRGNDAFELEGLLAARPDNLVFLIDNAPDLGTFTLYGHQYCEGEILHKSLYAKDPILPPTQSYIPDILARDIQSPIGLVDIDVVKGGDLTGAVEALVAKGTRILVFDAITRADTLHIISTLFPRYPNVFWTGSLGLADGLAQYLYGSAQPKHFPAKFPRCLGFCASAYDIAKKQMEYSAARGLRLVYLDMDAYLDGNSDVLERAAAQVLESSEQGNTMLLPAVERYSYRPGTSSAILSCFARLAPEICAQARFDRLVIVGGETSQTIFRELGVEHLSLGCALEPGVAQGRILDGVLAGKEFALKGGSMGTVSVLEKMMGCKEADY</sequence>
<dbReference type="InterPro" id="IPR010737">
    <property type="entry name" value="4-carb_acid_sugar_kinase_N"/>
</dbReference>
<dbReference type="GO" id="GO:0016301">
    <property type="term" value="F:kinase activity"/>
    <property type="evidence" value="ECO:0007669"/>
    <property type="project" value="UniProtKB-KW"/>
</dbReference>
<dbReference type="InterPro" id="IPR037051">
    <property type="entry name" value="4-carb_acid_sugar_kinase_N_sf"/>
</dbReference>
<protein>
    <recommendedName>
        <fullName evidence="11">Four-carbon acid sugar kinase family protein</fullName>
    </recommendedName>
</protein>
<keyword evidence="4" id="KW-0418">Kinase</keyword>
<evidence type="ECO:0000259" key="8">
    <source>
        <dbReference type="Pfam" id="PF17042"/>
    </source>
</evidence>
<evidence type="ECO:0000256" key="1">
    <source>
        <dbReference type="ARBA" id="ARBA00005715"/>
    </source>
</evidence>
<keyword evidence="2" id="KW-0808">Transferase</keyword>
<keyword evidence="3" id="KW-0547">Nucleotide-binding</keyword>
<dbReference type="Gene3D" id="3.40.980.20">
    <property type="entry name" value="Four-carbon acid sugar kinase, nucleotide binding domain"/>
    <property type="match status" value="1"/>
</dbReference>
<evidence type="ECO:0000256" key="4">
    <source>
        <dbReference type="ARBA" id="ARBA00022777"/>
    </source>
</evidence>
<reference evidence="10" key="1">
    <citation type="submission" date="2017-04" db="EMBL/GenBank/DDBJ databases">
        <title>Function of individual gut microbiota members based on whole genome sequencing of pure cultures obtained from chicken caecum.</title>
        <authorList>
            <person name="Medvecky M."/>
            <person name="Cejkova D."/>
            <person name="Polansky O."/>
            <person name="Karasova D."/>
            <person name="Kubasova T."/>
            <person name="Cizek A."/>
            <person name="Rychlik I."/>
        </authorList>
    </citation>
    <scope>NUCLEOTIDE SEQUENCE [LARGE SCALE GENOMIC DNA]</scope>
    <source>
        <strain evidence="10">An175</strain>
    </source>
</reference>
<proteinExistence type="inferred from homology"/>
<feature type="domain" description="Four-carbon acid sugar kinase nucleotide binding" evidence="8">
    <location>
        <begin position="250"/>
        <end position="398"/>
    </location>
</feature>
<keyword evidence="5" id="KW-0067">ATP-binding</keyword>
<dbReference type="SUPFAM" id="SSF142764">
    <property type="entry name" value="YgbK-like"/>
    <property type="match status" value="1"/>
</dbReference>
<dbReference type="Proteomes" id="UP000196386">
    <property type="component" value="Unassembled WGS sequence"/>
</dbReference>
<evidence type="ECO:0000259" key="7">
    <source>
        <dbReference type="Pfam" id="PF07005"/>
    </source>
</evidence>
<organism evidence="9 10">
    <name type="scientific">Anaerotruncus colihominis</name>
    <dbReference type="NCBI Taxonomy" id="169435"/>
    <lineage>
        <taxon>Bacteria</taxon>
        <taxon>Bacillati</taxon>
        <taxon>Bacillota</taxon>
        <taxon>Clostridia</taxon>
        <taxon>Eubacteriales</taxon>
        <taxon>Oscillospiraceae</taxon>
        <taxon>Anaerotruncus</taxon>
    </lineage>
</organism>
<dbReference type="RefSeq" id="WP_087299196.1">
    <property type="nucleotide sequence ID" value="NZ_NFKP01000001.1"/>
</dbReference>
<comment type="caution">
    <text evidence="9">The sequence shown here is derived from an EMBL/GenBank/DDBJ whole genome shotgun (WGS) entry which is preliminary data.</text>
</comment>
<dbReference type="Pfam" id="PF07005">
    <property type="entry name" value="SBD_N"/>
    <property type="match status" value="1"/>
</dbReference>
<evidence type="ECO:0000313" key="9">
    <source>
        <dbReference type="EMBL" id="OUP71588.1"/>
    </source>
</evidence>
<evidence type="ECO:0000256" key="5">
    <source>
        <dbReference type="ARBA" id="ARBA00022840"/>
    </source>
</evidence>
<evidence type="ECO:0000256" key="6">
    <source>
        <dbReference type="ARBA" id="ARBA00023277"/>
    </source>
</evidence>
<keyword evidence="6" id="KW-0119">Carbohydrate metabolism</keyword>
<evidence type="ECO:0000256" key="3">
    <source>
        <dbReference type="ARBA" id="ARBA00022741"/>
    </source>
</evidence>
<dbReference type="AlphaFoldDB" id="A0A1Y4MSC7"/>
<dbReference type="InterPro" id="IPR042213">
    <property type="entry name" value="NBD_C_sf"/>
</dbReference>
<accession>A0A1Y4MSC7</accession>
<evidence type="ECO:0000256" key="2">
    <source>
        <dbReference type="ARBA" id="ARBA00022679"/>
    </source>
</evidence>
<gene>
    <name evidence="9" type="ORF">B5F11_01610</name>
</gene>
<evidence type="ECO:0000313" key="10">
    <source>
        <dbReference type="Proteomes" id="UP000196386"/>
    </source>
</evidence>
<dbReference type="Gene3D" id="3.40.50.10840">
    <property type="entry name" value="Putative sugar-binding, N-terminal domain"/>
    <property type="match status" value="1"/>
</dbReference>
<dbReference type="EMBL" id="NFKP01000001">
    <property type="protein sequence ID" value="OUP71588.1"/>
    <property type="molecule type" value="Genomic_DNA"/>
</dbReference>
<comment type="similarity">
    <text evidence="1">Belongs to the four-carbon acid sugar kinase family.</text>
</comment>
<feature type="domain" description="Four-carbon acid sugar kinase N-terminal" evidence="7">
    <location>
        <begin position="4"/>
        <end position="225"/>
    </location>
</feature>
<name>A0A1Y4MSC7_9FIRM</name>
<dbReference type="Pfam" id="PF17042">
    <property type="entry name" value="NBD_C"/>
    <property type="match status" value="1"/>
</dbReference>